<gene>
    <name evidence="1" type="ORF">IC230_20355</name>
</gene>
<dbReference type="EMBL" id="JACXAA010000008">
    <property type="protein sequence ID" value="MBD2755265.1"/>
    <property type="molecule type" value="Genomic_DNA"/>
</dbReference>
<name>A0A927B4I1_9BACT</name>
<sequence length="50" mass="5751">MLTANKGNEQPVEVIVQSTDCIHRHLAAKWHRFACIEPGPLYCYKAEAYF</sequence>
<dbReference type="AlphaFoldDB" id="A0A927B4I1"/>
<dbReference type="RefSeq" id="WP_191040895.1">
    <property type="nucleotide sequence ID" value="NZ_JACXAA010000008.1"/>
</dbReference>
<keyword evidence="2" id="KW-1185">Reference proteome</keyword>
<reference evidence="1" key="1">
    <citation type="submission" date="2020-09" db="EMBL/GenBank/DDBJ databases">
        <authorList>
            <person name="Kim M.K."/>
        </authorList>
    </citation>
    <scope>NUCLEOTIDE SEQUENCE</scope>
    <source>
        <strain evidence="1">BT704</strain>
    </source>
</reference>
<evidence type="ECO:0000313" key="2">
    <source>
        <dbReference type="Proteomes" id="UP000653797"/>
    </source>
</evidence>
<comment type="caution">
    <text evidence="1">The sequence shown here is derived from an EMBL/GenBank/DDBJ whole genome shotgun (WGS) entry which is preliminary data.</text>
</comment>
<evidence type="ECO:0000313" key="1">
    <source>
        <dbReference type="EMBL" id="MBD2755265.1"/>
    </source>
</evidence>
<proteinExistence type="predicted"/>
<dbReference type="Proteomes" id="UP000653797">
    <property type="component" value="Unassembled WGS sequence"/>
</dbReference>
<protein>
    <submittedName>
        <fullName evidence="1">Uncharacterized protein</fullName>
    </submittedName>
</protein>
<organism evidence="1 2">
    <name type="scientific">Spirosoma validum</name>
    <dbReference type="NCBI Taxonomy" id="2771355"/>
    <lineage>
        <taxon>Bacteria</taxon>
        <taxon>Pseudomonadati</taxon>
        <taxon>Bacteroidota</taxon>
        <taxon>Cytophagia</taxon>
        <taxon>Cytophagales</taxon>
        <taxon>Cytophagaceae</taxon>
        <taxon>Spirosoma</taxon>
    </lineage>
</organism>
<accession>A0A927B4I1</accession>